<dbReference type="Proteomes" id="UP001630127">
    <property type="component" value="Unassembled WGS sequence"/>
</dbReference>
<dbReference type="PANTHER" id="PTHR32002">
    <property type="entry name" value="PROTEIN NLP8"/>
    <property type="match status" value="1"/>
</dbReference>
<feature type="region of interest" description="Disordered" evidence="1">
    <location>
        <begin position="50"/>
        <end position="70"/>
    </location>
</feature>
<sequence length="304" mass="34798">MASVVEEEEEESRSSIDLDNLNGHFSIQDFLDYLGGAKLRFSERKSPKNFTVFSNPEEEEDDSHRPAAPPTVKSKIGAALESIDFWHLWAILAQFWTPVRVGNGSRLLLKTTDQPFGMTNLLRGLCPYRKFCLSYSYVAHGDEDAGEEQEQEPEFRRQVKGQPSRVFLTGLPEYSPNIEFYSTEEFPMKDDAISRQIRYYLAVPVFGPGSHDCVGVMEVLWRPYDPFHMYMLAHLVGLISSALEEVERRTSDYNCHFDMENDLANSSTGLPFSSTMTDLEKEVTSRLKLEMGSIKIRYKDEDDE</sequence>
<dbReference type="AlphaFoldDB" id="A0ABD2Z1Z4"/>
<proteinExistence type="predicted"/>
<protein>
    <submittedName>
        <fullName evidence="2">Uncharacterized protein</fullName>
    </submittedName>
</protein>
<gene>
    <name evidence="2" type="ORF">ACH5RR_025087</name>
</gene>
<dbReference type="PANTHER" id="PTHR32002:SF35">
    <property type="entry name" value="PROTEIN NLP6"/>
    <property type="match status" value="1"/>
</dbReference>
<dbReference type="EMBL" id="JBJUIK010000011">
    <property type="protein sequence ID" value="KAL3512370.1"/>
    <property type="molecule type" value="Genomic_DNA"/>
</dbReference>
<name>A0ABD2Z1Z4_9GENT</name>
<accession>A0ABD2Z1Z4</accession>
<organism evidence="2 3">
    <name type="scientific">Cinchona calisaya</name>
    <dbReference type="NCBI Taxonomy" id="153742"/>
    <lineage>
        <taxon>Eukaryota</taxon>
        <taxon>Viridiplantae</taxon>
        <taxon>Streptophyta</taxon>
        <taxon>Embryophyta</taxon>
        <taxon>Tracheophyta</taxon>
        <taxon>Spermatophyta</taxon>
        <taxon>Magnoliopsida</taxon>
        <taxon>eudicotyledons</taxon>
        <taxon>Gunneridae</taxon>
        <taxon>Pentapetalae</taxon>
        <taxon>asterids</taxon>
        <taxon>lamiids</taxon>
        <taxon>Gentianales</taxon>
        <taxon>Rubiaceae</taxon>
        <taxon>Cinchonoideae</taxon>
        <taxon>Cinchoneae</taxon>
        <taxon>Cinchona</taxon>
    </lineage>
</organism>
<reference evidence="2 3" key="1">
    <citation type="submission" date="2024-11" db="EMBL/GenBank/DDBJ databases">
        <title>A near-complete genome assembly of Cinchona calisaya.</title>
        <authorList>
            <person name="Lian D.C."/>
            <person name="Zhao X.W."/>
            <person name="Wei L."/>
        </authorList>
    </citation>
    <scope>NUCLEOTIDE SEQUENCE [LARGE SCALE GENOMIC DNA]</scope>
    <source>
        <tissue evidence="2">Nenye</tissue>
    </source>
</reference>
<comment type="caution">
    <text evidence="2">The sequence shown here is derived from an EMBL/GenBank/DDBJ whole genome shotgun (WGS) entry which is preliminary data.</text>
</comment>
<evidence type="ECO:0000313" key="2">
    <source>
        <dbReference type="EMBL" id="KAL3512370.1"/>
    </source>
</evidence>
<dbReference type="InterPro" id="IPR045012">
    <property type="entry name" value="NLP"/>
</dbReference>
<keyword evidence="3" id="KW-1185">Reference proteome</keyword>
<evidence type="ECO:0000256" key="1">
    <source>
        <dbReference type="SAM" id="MobiDB-lite"/>
    </source>
</evidence>
<evidence type="ECO:0000313" key="3">
    <source>
        <dbReference type="Proteomes" id="UP001630127"/>
    </source>
</evidence>